<protein>
    <submittedName>
        <fullName evidence="1">Uncharacterized protein</fullName>
    </submittedName>
</protein>
<sequence length="114" mass="12422">MALPYRTTGSLSPSFLPARLVSLAVKHAYAYALSARFPTVPSVPSNSSVTLWEETAPVKLPTIHCPQPGSRAKVRTSNTPGWYFNVGSMRTSVRTSKPPTYPTQICSKSNVKLQ</sequence>
<name>B1N6J7_9PROT</name>
<dbReference type="EMBL" id="EF157669">
    <property type="protein sequence ID" value="ABM53543.1"/>
    <property type="molecule type" value="Genomic_DNA"/>
</dbReference>
<accession>B1N6J7</accession>
<proteinExistence type="predicted"/>
<evidence type="ECO:0000313" key="1">
    <source>
        <dbReference type="EMBL" id="ABM53543.1"/>
    </source>
</evidence>
<dbReference type="AlphaFoldDB" id="B1N6J7"/>
<reference evidence="1" key="1">
    <citation type="journal article" date="2008" name="FEMS Microbiol. Ecol.">
        <title>Metagenomic analysis of a freshwater toxic cyanobacteria bloom.</title>
        <authorList>
            <person name="Pope P.B."/>
            <person name="Patel B.K."/>
        </authorList>
    </citation>
    <scope>NUCLEOTIDE SEQUENCE</scope>
</reference>
<organism evidence="1">
    <name type="scientific">uncultured beta proteobacterium CBNPD1 BAC clone 578</name>
    <dbReference type="NCBI Taxonomy" id="417305"/>
    <lineage>
        <taxon>Bacteria</taxon>
        <taxon>Pseudomonadati</taxon>
        <taxon>Pseudomonadota</taxon>
        <taxon>Betaproteobacteria</taxon>
        <taxon>environmental samples</taxon>
    </lineage>
</organism>